<evidence type="ECO:0000256" key="3">
    <source>
        <dbReference type="ARBA" id="ARBA00022448"/>
    </source>
</evidence>
<evidence type="ECO:0000256" key="15">
    <source>
        <dbReference type="SAM" id="Phobius"/>
    </source>
</evidence>
<evidence type="ECO:0000256" key="8">
    <source>
        <dbReference type="ARBA" id="ARBA00022837"/>
    </source>
</evidence>
<evidence type="ECO:0000256" key="4">
    <source>
        <dbReference type="ARBA" id="ARBA00022568"/>
    </source>
</evidence>
<dbReference type="SMART" id="SM01415">
    <property type="entry name" value="DUF106"/>
    <property type="match status" value="1"/>
</dbReference>
<evidence type="ECO:0000256" key="5">
    <source>
        <dbReference type="ARBA" id="ARBA00022673"/>
    </source>
</evidence>
<keyword evidence="8 14" id="KW-0106">Calcium</keyword>
<evidence type="ECO:0000256" key="12">
    <source>
        <dbReference type="ARBA" id="ARBA00023136"/>
    </source>
</evidence>
<reference evidence="16" key="1">
    <citation type="submission" date="2009-08" db="EMBL/GenBank/DDBJ databases">
        <title>Annotation of Salpingoeca rosetta.</title>
        <authorList>
            <consortium name="The Broad Institute Genome Sequencing Platform"/>
            <person name="Russ C."/>
            <person name="Cuomo C."/>
            <person name="Burger G."/>
            <person name="Gray M.W."/>
            <person name="Holland P.W.H."/>
            <person name="King N."/>
            <person name="Lang F.B.F."/>
            <person name="Roger A.J."/>
            <person name="Ruiz-Trillo I."/>
            <person name="Young S.K."/>
            <person name="Zeng Q."/>
            <person name="Gargeya S."/>
            <person name="Alvarado L."/>
            <person name="Berlin A."/>
            <person name="Chapman S.B."/>
            <person name="Chen Z."/>
            <person name="Freedman E."/>
            <person name="Gellesch M."/>
            <person name="Goldberg J."/>
            <person name="Griggs A."/>
            <person name="Gujja S."/>
            <person name="Heilman E."/>
            <person name="Heiman D."/>
            <person name="Howarth C."/>
            <person name="Mehta T."/>
            <person name="Neiman D."/>
            <person name="Pearson M."/>
            <person name="Roberts A."/>
            <person name="Saif S."/>
            <person name="Shea T."/>
            <person name="Shenoy N."/>
            <person name="Sisk P."/>
            <person name="Stolte C."/>
            <person name="Sykes S."/>
            <person name="White J."/>
            <person name="Yandava C."/>
            <person name="Haas B."/>
            <person name="Nusbaum C."/>
            <person name="Birren B."/>
        </authorList>
    </citation>
    <scope>NUCLEOTIDE SEQUENCE [LARGE SCALE GENOMIC DNA]</scope>
    <source>
        <strain evidence="16">ATCC 50818</strain>
    </source>
</reference>
<evidence type="ECO:0000256" key="10">
    <source>
        <dbReference type="ARBA" id="ARBA00023054"/>
    </source>
</evidence>
<feature type="transmembrane region" description="Helical" evidence="15">
    <location>
        <begin position="92"/>
        <end position="117"/>
    </location>
</feature>
<dbReference type="InParanoid" id="F2UK25"/>
<dbReference type="EMBL" id="GL832978">
    <property type="protein sequence ID" value="EGD77474.1"/>
    <property type="molecule type" value="Genomic_DNA"/>
</dbReference>
<dbReference type="GeneID" id="16070919"/>
<evidence type="ECO:0000256" key="13">
    <source>
        <dbReference type="ARBA" id="ARBA00023303"/>
    </source>
</evidence>
<keyword evidence="9 15" id="KW-1133">Transmembrane helix</keyword>
<keyword evidence="7 14" id="KW-0256">Endoplasmic reticulum</keyword>
<evidence type="ECO:0000256" key="14">
    <source>
        <dbReference type="PIRNR" id="PIRNR023322"/>
    </source>
</evidence>
<dbReference type="GO" id="GO:0032469">
    <property type="term" value="P:endoplasmic reticulum calcium ion homeostasis"/>
    <property type="evidence" value="ECO:0007669"/>
    <property type="project" value="UniProtKB-UniRule"/>
</dbReference>
<dbReference type="InterPro" id="IPR008559">
    <property type="entry name" value="TMCO1"/>
</dbReference>
<evidence type="ECO:0000256" key="1">
    <source>
        <dbReference type="ARBA" id="ARBA00004477"/>
    </source>
</evidence>
<evidence type="ECO:0000256" key="6">
    <source>
        <dbReference type="ARBA" id="ARBA00022692"/>
    </source>
</evidence>
<keyword evidence="6 15" id="KW-0812">Transmembrane</keyword>
<name>F2UK25_SALR5</name>
<dbReference type="AlphaFoldDB" id="F2UK25"/>
<dbReference type="RefSeq" id="XP_004990362.1">
    <property type="nucleotide sequence ID" value="XM_004990305.1"/>
</dbReference>
<dbReference type="Proteomes" id="UP000007799">
    <property type="component" value="Unassembled WGS sequence"/>
</dbReference>
<dbReference type="KEGG" id="sre:PTSG_12755"/>
<dbReference type="STRING" id="946362.F2UK25"/>
<dbReference type="PANTHER" id="PTHR20917:SF0">
    <property type="entry name" value="CALCIUM LOAD-ACTIVATED CALCIUM CHANNEL"/>
    <property type="match status" value="1"/>
</dbReference>
<keyword evidence="5 14" id="KW-0107">Calcium channel</keyword>
<comment type="subcellular location">
    <subcellularLocation>
        <location evidence="1">Endoplasmic reticulum membrane</location>
        <topology evidence="1">Multi-pass membrane protein</topology>
    </subcellularLocation>
</comment>
<dbReference type="OMA" id="GMFGDFK"/>
<sequence>MDAAWVVLGIAASCAGIAEGINHVLIYRTSKFKSLKTSLDAAAEKVEKHKQEPDFHDGAFVDKKKQKKFEQDESQMKSLNQELTMLKFKSNLVIGLSFIVLMGVFNSIFEGVVVARLPFEPFSLLRNVTHRNLPGEDYTECAFIFLYITCTMAIRQNLQKALGVTPSRAAAKITPFGTTT</sequence>
<dbReference type="FunCoup" id="F2UK25">
    <property type="interactions" value="1174"/>
</dbReference>
<comment type="similarity">
    <text evidence="2 14">Belongs to the TMCO1 family.</text>
</comment>
<keyword evidence="13" id="KW-0407">Ion channel</keyword>
<dbReference type="eggNOG" id="KOG3312">
    <property type="taxonomic scope" value="Eukaryota"/>
</dbReference>
<dbReference type="InterPro" id="IPR002809">
    <property type="entry name" value="EMC3/TMCO1"/>
</dbReference>
<dbReference type="PANTHER" id="PTHR20917">
    <property type="entry name" value="PNAS-RELATED"/>
    <property type="match status" value="1"/>
</dbReference>
<keyword evidence="12 14" id="KW-0472">Membrane</keyword>
<proteinExistence type="inferred from homology"/>
<organism evidence="17">
    <name type="scientific">Salpingoeca rosetta (strain ATCC 50818 / BSB-021)</name>
    <dbReference type="NCBI Taxonomy" id="946362"/>
    <lineage>
        <taxon>Eukaryota</taxon>
        <taxon>Choanoflagellata</taxon>
        <taxon>Craspedida</taxon>
        <taxon>Salpingoecidae</taxon>
        <taxon>Salpingoeca</taxon>
    </lineage>
</organism>
<gene>
    <name evidence="16" type="ORF">PTSG_12755</name>
</gene>
<keyword evidence="10" id="KW-0175">Coiled coil</keyword>
<evidence type="ECO:0000313" key="16">
    <source>
        <dbReference type="EMBL" id="EGD77474.1"/>
    </source>
</evidence>
<evidence type="ECO:0000313" key="17">
    <source>
        <dbReference type="Proteomes" id="UP000007799"/>
    </source>
</evidence>
<dbReference type="Pfam" id="PF01956">
    <property type="entry name" value="EMC3_TMCO1"/>
    <property type="match status" value="1"/>
</dbReference>
<dbReference type="PIRSF" id="PIRSF023322">
    <property type="entry name" value="DUF841_euk"/>
    <property type="match status" value="1"/>
</dbReference>
<keyword evidence="11 14" id="KW-0406">Ion transport</keyword>
<dbReference type="GO" id="GO:0005789">
    <property type="term" value="C:endoplasmic reticulum membrane"/>
    <property type="evidence" value="ECO:0007669"/>
    <property type="project" value="UniProtKB-SubCell"/>
</dbReference>
<protein>
    <recommendedName>
        <fullName evidence="14">Calcium load-activated calcium channel</fullName>
        <shortName evidence="14">CLAC channel</shortName>
    </recommendedName>
</protein>
<dbReference type="GO" id="GO:0005262">
    <property type="term" value="F:calcium channel activity"/>
    <property type="evidence" value="ECO:0007669"/>
    <property type="project" value="UniProtKB-UniRule"/>
</dbReference>
<evidence type="ECO:0000256" key="7">
    <source>
        <dbReference type="ARBA" id="ARBA00022824"/>
    </source>
</evidence>
<accession>F2UK25</accession>
<feature type="transmembrane region" description="Helical" evidence="15">
    <location>
        <begin position="6"/>
        <end position="27"/>
    </location>
</feature>
<comment type="function">
    <text evidence="14">Calcium-selective channel required to prevent calcium stores from overfilling.</text>
</comment>
<dbReference type="OrthoDB" id="342726at2759"/>
<keyword evidence="4" id="KW-0109">Calcium transport</keyword>
<keyword evidence="3 14" id="KW-0813">Transport</keyword>
<evidence type="ECO:0000256" key="9">
    <source>
        <dbReference type="ARBA" id="ARBA00022989"/>
    </source>
</evidence>
<evidence type="ECO:0000256" key="2">
    <source>
        <dbReference type="ARBA" id="ARBA00006537"/>
    </source>
</evidence>
<evidence type="ECO:0000256" key="11">
    <source>
        <dbReference type="ARBA" id="ARBA00023065"/>
    </source>
</evidence>
<keyword evidence="17" id="KW-1185">Reference proteome</keyword>